<gene>
    <name evidence="4" type="ORF">ACFOPX_04475</name>
</gene>
<evidence type="ECO:0000256" key="2">
    <source>
        <dbReference type="ARBA" id="ARBA00022840"/>
    </source>
</evidence>
<protein>
    <submittedName>
        <fullName evidence="4">ABC transporter ATP-binding protein</fullName>
    </submittedName>
</protein>
<name>A0ABV7ZJF0_9HELI</name>
<evidence type="ECO:0000259" key="3">
    <source>
        <dbReference type="PROSITE" id="PS50893"/>
    </source>
</evidence>
<proteinExistence type="predicted"/>
<dbReference type="GO" id="GO:0005524">
    <property type="term" value="F:ATP binding"/>
    <property type="evidence" value="ECO:0007669"/>
    <property type="project" value="UniProtKB-KW"/>
</dbReference>
<dbReference type="InterPro" id="IPR003439">
    <property type="entry name" value="ABC_transporter-like_ATP-bd"/>
</dbReference>
<dbReference type="RefSeq" id="WP_104752840.1">
    <property type="nucleotide sequence ID" value="NZ_FZMF01000052.1"/>
</dbReference>
<dbReference type="InterPro" id="IPR003593">
    <property type="entry name" value="AAA+_ATPase"/>
</dbReference>
<dbReference type="SMART" id="SM00382">
    <property type="entry name" value="AAA"/>
    <property type="match status" value="1"/>
</dbReference>
<dbReference type="Proteomes" id="UP001595783">
    <property type="component" value="Unassembled WGS sequence"/>
</dbReference>
<keyword evidence="1" id="KW-0547">Nucleotide-binding</keyword>
<dbReference type="Gene3D" id="3.40.50.300">
    <property type="entry name" value="P-loop containing nucleotide triphosphate hydrolases"/>
    <property type="match status" value="1"/>
</dbReference>
<comment type="caution">
    <text evidence="4">The sequence shown here is derived from an EMBL/GenBank/DDBJ whole genome shotgun (WGS) entry which is preliminary data.</text>
</comment>
<evidence type="ECO:0000313" key="4">
    <source>
        <dbReference type="EMBL" id="MFC3847789.1"/>
    </source>
</evidence>
<dbReference type="Pfam" id="PF00005">
    <property type="entry name" value="ABC_tran"/>
    <property type="match status" value="1"/>
</dbReference>
<feature type="domain" description="ABC transporter" evidence="3">
    <location>
        <begin position="2"/>
        <end position="222"/>
    </location>
</feature>
<dbReference type="SUPFAM" id="SSF52540">
    <property type="entry name" value="P-loop containing nucleoside triphosphate hydrolases"/>
    <property type="match status" value="1"/>
</dbReference>
<evidence type="ECO:0000313" key="5">
    <source>
        <dbReference type="Proteomes" id="UP001595783"/>
    </source>
</evidence>
<evidence type="ECO:0000256" key="1">
    <source>
        <dbReference type="ARBA" id="ARBA00022741"/>
    </source>
</evidence>
<dbReference type="PANTHER" id="PTHR43158:SF1">
    <property type="entry name" value="ABC TRANSPORTER, ATP-BINDING PROTEIN"/>
    <property type="match status" value="1"/>
</dbReference>
<sequence>MISICNLSKSYGRHLALDQLNLEIPASKMVGLLGPNGAGKSTLLKILAGACVHYKGSVSIHGQPIGVETKKNTAYLSEQSYIPPNATARQMLRFYQDFFDDFEPPQALELLERFEVPLSKSFKRLSKGMQEKLQLSLILARKAQLFILDEPLGGVDPLARQEILELIVEQCHHASVLLSTHLIHDVQPYLDLAIFLKAGKIRACEHVTSLGSLEGVYKERMQ</sequence>
<dbReference type="InterPro" id="IPR027417">
    <property type="entry name" value="P-loop_NTPase"/>
</dbReference>
<keyword evidence="5" id="KW-1185">Reference proteome</keyword>
<dbReference type="PROSITE" id="PS50893">
    <property type="entry name" value="ABC_TRANSPORTER_2"/>
    <property type="match status" value="1"/>
</dbReference>
<dbReference type="CDD" id="cd03230">
    <property type="entry name" value="ABC_DR_subfamily_A"/>
    <property type="match status" value="1"/>
</dbReference>
<accession>A0ABV7ZJF0</accession>
<dbReference type="EMBL" id="JBHRZO010000020">
    <property type="protein sequence ID" value="MFC3847789.1"/>
    <property type="molecule type" value="Genomic_DNA"/>
</dbReference>
<reference evidence="5" key="1">
    <citation type="journal article" date="2019" name="Int. J. Syst. Evol. Microbiol.">
        <title>The Global Catalogue of Microorganisms (GCM) 10K type strain sequencing project: providing services to taxonomists for standard genome sequencing and annotation.</title>
        <authorList>
            <consortium name="The Broad Institute Genomics Platform"/>
            <consortium name="The Broad Institute Genome Sequencing Center for Infectious Disease"/>
            <person name="Wu L."/>
            <person name="Ma J."/>
        </authorList>
    </citation>
    <scope>NUCLEOTIDE SEQUENCE [LARGE SCALE GENOMIC DNA]</scope>
    <source>
        <strain evidence="5">CCUG 53816</strain>
    </source>
</reference>
<organism evidence="4 5">
    <name type="scientific">Helicobacter baculiformis</name>
    <dbReference type="NCBI Taxonomy" id="427351"/>
    <lineage>
        <taxon>Bacteria</taxon>
        <taxon>Pseudomonadati</taxon>
        <taxon>Campylobacterota</taxon>
        <taxon>Epsilonproteobacteria</taxon>
        <taxon>Campylobacterales</taxon>
        <taxon>Helicobacteraceae</taxon>
        <taxon>Helicobacter</taxon>
    </lineage>
</organism>
<keyword evidence="2 4" id="KW-0067">ATP-binding</keyword>
<dbReference type="PANTHER" id="PTHR43158">
    <property type="entry name" value="SKFA PEPTIDE EXPORT ATP-BINDING PROTEIN SKFE"/>
    <property type="match status" value="1"/>
</dbReference>